<comment type="caution">
    <text evidence="10">The sequence shown here is derived from an EMBL/GenBank/DDBJ whole genome shotgun (WGS) entry which is preliminary data.</text>
</comment>
<dbReference type="PANTHER" id="PTHR30345:SF0">
    <property type="entry name" value="DNA DAMAGE-REPAIR_TOLERATION PROTEIN DRT102"/>
    <property type="match status" value="1"/>
</dbReference>
<dbReference type="PANTHER" id="PTHR30345">
    <property type="entry name" value="RIBOSE-5-PHOSPHATE ISOMERASE B"/>
    <property type="match status" value="1"/>
</dbReference>
<evidence type="ECO:0000313" key="11">
    <source>
        <dbReference type="Proteomes" id="UP000070572"/>
    </source>
</evidence>
<evidence type="ECO:0000313" key="10">
    <source>
        <dbReference type="EMBL" id="KXB82073.1"/>
    </source>
</evidence>
<comment type="pathway">
    <text evidence="2">Carbohydrate degradation; pentose phosphate pathway; D-ribose 5-phosphate from D-ribulose 5-phosphate (non-oxidative stage): step 1/1.</text>
</comment>
<feature type="binding site" evidence="9">
    <location>
        <begin position="67"/>
        <end position="71"/>
    </location>
    <ligand>
        <name>D-ribulose 5-phosphate</name>
        <dbReference type="ChEBI" id="CHEBI:58121"/>
    </ligand>
</feature>
<dbReference type="Proteomes" id="UP000070572">
    <property type="component" value="Unassembled WGS sequence"/>
</dbReference>
<dbReference type="NCBIfam" id="TIGR00689">
    <property type="entry name" value="rpiB_lacA_lacB"/>
    <property type="match status" value="1"/>
</dbReference>
<proteinExistence type="inferred from homology"/>
<dbReference type="GO" id="GO:0004751">
    <property type="term" value="F:ribose-5-phosphate isomerase activity"/>
    <property type="evidence" value="ECO:0007669"/>
    <property type="project" value="UniProtKB-EC"/>
</dbReference>
<dbReference type="Pfam" id="PF02502">
    <property type="entry name" value="LacAB_rpiB"/>
    <property type="match status" value="1"/>
</dbReference>
<reference evidence="10 11" key="1">
    <citation type="submission" date="2016-01" db="EMBL/GenBank/DDBJ databases">
        <authorList>
            <person name="Mitreva M."/>
            <person name="Pepin K.H."/>
            <person name="Mihindukulasuriya K.A."/>
            <person name="Fulton R."/>
            <person name="Fronick C."/>
            <person name="O'Laughlin M."/>
            <person name="Miner T."/>
            <person name="Herter B."/>
            <person name="Rosa B.A."/>
            <person name="Cordes M."/>
            <person name="Tomlinson C."/>
            <person name="Wollam A."/>
            <person name="Palsikar V.B."/>
            <person name="Mardis E.R."/>
            <person name="Wilson R.K."/>
        </authorList>
    </citation>
    <scope>NUCLEOTIDE SEQUENCE [LARGE SCALE GENOMIC DNA]</scope>
    <source>
        <strain evidence="10 11">DNF00696</strain>
    </source>
</reference>
<comment type="subunit">
    <text evidence="4">Homodimer.</text>
</comment>
<feature type="binding site" evidence="9">
    <location>
        <begin position="8"/>
        <end position="9"/>
    </location>
    <ligand>
        <name>D-ribulose 5-phosphate</name>
        <dbReference type="ChEBI" id="CHEBI:58121"/>
    </ligand>
</feature>
<dbReference type="GO" id="GO:0009052">
    <property type="term" value="P:pentose-phosphate shunt, non-oxidative branch"/>
    <property type="evidence" value="ECO:0007669"/>
    <property type="project" value="TreeGrafter"/>
</dbReference>
<dbReference type="NCBIfam" id="NF004051">
    <property type="entry name" value="PRK05571.1"/>
    <property type="match status" value="1"/>
</dbReference>
<evidence type="ECO:0000256" key="9">
    <source>
        <dbReference type="PIRSR" id="PIRSR005384-2"/>
    </source>
</evidence>
<dbReference type="EC" id="5.3.1.6" evidence="5"/>
<evidence type="ECO:0000256" key="3">
    <source>
        <dbReference type="ARBA" id="ARBA00008754"/>
    </source>
</evidence>
<keyword evidence="7 10" id="KW-0413">Isomerase</keyword>
<dbReference type="EMBL" id="LSDN01000003">
    <property type="protein sequence ID" value="KXB82073.1"/>
    <property type="molecule type" value="Genomic_DNA"/>
</dbReference>
<dbReference type="InterPro" id="IPR003500">
    <property type="entry name" value="RpiB_LacA_LacB"/>
</dbReference>
<dbReference type="Gene3D" id="3.40.1400.10">
    <property type="entry name" value="Sugar-phosphate isomerase, RpiB/LacA/LacB"/>
    <property type="match status" value="1"/>
</dbReference>
<evidence type="ECO:0000256" key="5">
    <source>
        <dbReference type="ARBA" id="ARBA00011959"/>
    </source>
</evidence>
<dbReference type="NCBIfam" id="TIGR02133">
    <property type="entry name" value="RPI_actino"/>
    <property type="match status" value="1"/>
</dbReference>
<feature type="binding site" evidence="9">
    <location>
        <position position="100"/>
    </location>
    <ligand>
        <name>D-ribulose 5-phosphate</name>
        <dbReference type="ChEBI" id="CHEBI:58121"/>
    </ligand>
</feature>
<evidence type="ECO:0000256" key="6">
    <source>
        <dbReference type="ARBA" id="ARBA00014007"/>
    </source>
</evidence>
<protein>
    <recommendedName>
        <fullName evidence="6">Ribose-5-phosphate isomerase B</fullName>
        <ecNumber evidence="5">5.3.1.6</ecNumber>
    </recommendedName>
    <alternativeName>
        <fullName evidence="8">Phosphoriboisomerase B</fullName>
    </alternativeName>
</protein>
<sequence>MRIHVACDHAAFDLKEALVSYLQEKEFEVIDHGSKKYDAEDDYPDTCIPCAEAVLKDEGSLGVVLGGSGNGEQMAANCVKGIRAALAWSLETAKLARMHNNAQIVAVGARMHEVPEALAIIDAFIAEPFTGEQRHQRRIDLMAKYEQDN</sequence>
<evidence type="ECO:0000256" key="1">
    <source>
        <dbReference type="ARBA" id="ARBA00001713"/>
    </source>
</evidence>
<comment type="catalytic activity">
    <reaction evidence="1">
        <text>aldehydo-D-ribose 5-phosphate = D-ribulose 5-phosphate</text>
        <dbReference type="Rhea" id="RHEA:14657"/>
        <dbReference type="ChEBI" id="CHEBI:58121"/>
        <dbReference type="ChEBI" id="CHEBI:58273"/>
        <dbReference type="EC" id="5.3.1.6"/>
    </reaction>
</comment>
<name>A0AB34X1Q2_9ACTO</name>
<dbReference type="PIRSF" id="PIRSF005384">
    <property type="entry name" value="RpiB_LacA_B"/>
    <property type="match status" value="1"/>
</dbReference>
<feature type="binding site" evidence="9">
    <location>
        <position position="110"/>
    </location>
    <ligand>
        <name>D-ribulose 5-phosphate</name>
        <dbReference type="ChEBI" id="CHEBI:58121"/>
    </ligand>
</feature>
<evidence type="ECO:0000256" key="7">
    <source>
        <dbReference type="ARBA" id="ARBA00023235"/>
    </source>
</evidence>
<dbReference type="AlphaFoldDB" id="A0AB34X1Q2"/>
<dbReference type="InterPro" id="IPR011860">
    <property type="entry name" value="Rib-5-P_Isoase_Actino"/>
</dbReference>
<dbReference type="SUPFAM" id="SSF89623">
    <property type="entry name" value="Ribose/Galactose isomerase RpiB/AlsB"/>
    <property type="match status" value="1"/>
</dbReference>
<evidence type="ECO:0000256" key="2">
    <source>
        <dbReference type="ARBA" id="ARBA00004988"/>
    </source>
</evidence>
<feature type="binding site" evidence="9">
    <location>
        <position position="134"/>
    </location>
    <ligand>
        <name>D-ribulose 5-phosphate</name>
        <dbReference type="ChEBI" id="CHEBI:58121"/>
    </ligand>
</feature>
<comment type="similarity">
    <text evidence="3">Belongs to the LacAB/RpiB family.</text>
</comment>
<accession>A0AB34X1Q2</accession>
<dbReference type="GO" id="GO:0019316">
    <property type="term" value="P:D-allose catabolic process"/>
    <property type="evidence" value="ECO:0007669"/>
    <property type="project" value="TreeGrafter"/>
</dbReference>
<gene>
    <name evidence="10" type="ORF">HMPREF1862_00137</name>
</gene>
<dbReference type="RefSeq" id="WP_060919990.1">
    <property type="nucleotide sequence ID" value="NZ_JAHAIW010000009.1"/>
</dbReference>
<organism evidence="10 11">
    <name type="scientific">Varibaculum cambriense</name>
    <dbReference type="NCBI Taxonomy" id="184870"/>
    <lineage>
        <taxon>Bacteria</taxon>
        <taxon>Bacillati</taxon>
        <taxon>Actinomycetota</taxon>
        <taxon>Actinomycetes</taxon>
        <taxon>Actinomycetales</taxon>
        <taxon>Actinomycetaceae</taxon>
        <taxon>Varibaculum</taxon>
    </lineage>
</organism>
<evidence type="ECO:0000256" key="8">
    <source>
        <dbReference type="ARBA" id="ARBA00032117"/>
    </source>
</evidence>
<feature type="binding site" evidence="9">
    <location>
        <position position="138"/>
    </location>
    <ligand>
        <name>D-ribulose 5-phosphate</name>
        <dbReference type="ChEBI" id="CHEBI:58121"/>
    </ligand>
</feature>
<evidence type="ECO:0000256" key="4">
    <source>
        <dbReference type="ARBA" id="ARBA00011738"/>
    </source>
</evidence>
<dbReference type="InterPro" id="IPR036569">
    <property type="entry name" value="RpiB_LacA_LacB_sf"/>
</dbReference>